<accession>A0ACD5Y4D6</accession>
<proteinExistence type="predicted"/>
<evidence type="ECO:0000313" key="2">
    <source>
        <dbReference type="Proteomes" id="UP001732700"/>
    </source>
</evidence>
<reference evidence="1" key="1">
    <citation type="submission" date="2021-05" db="EMBL/GenBank/DDBJ databases">
        <authorList>
            <person name="Scholz U."/>
            <person name="Mascher M."/>
            <person name="Fiebig A."/>
        </authorList>
    </citation>
    <scope>NUCLEOTIDE SEQUENCE [LARGE SCALE GENOMIC DNA]</scope>
</reference>
<sequence>MVVTETANLDAAGKKAVRKKAGGGRDPTYTKRSFFPYWRSVLLARFPVKVYPAYSSADRRSGRKPGVYVSKKLLANGTTPTPNHKLGPVQRISPLASNNQPRRCFISAATGAFRLLKVLK</sequence>
<evidence type="ECO:0000313" key="1">
    <source>
        <dbReference type="EnsemblPlants" id="AVESA.00010b.r2.5CG0903900.1.CDS"/>
    </source>
</evidence>
<keyword evidence="2" id="KW-1185">Reference proteome</keyword>
<organism evidence="1 2">
    <name type="scientific">Avena sativa</name>
    <name type="common">Oat</name>
    <dbReference type="NCBI Taxonomy" id="4498"/>
    <lineage>
        <taxon>Eukaryota</taxon>
        <taxon>Viridiplantae</taxon>
        <taxon>Streptophyta</taxon>
        <taxon>Embryophyta</taxon>
        <taxon>Tracheophyta</taxon>
        <taxon>Spermatophyta</taxon>
        <taxon>Magnoliopsida</taxon>
        <taxon>Liliopsida</taxon>
        <taxon>Poales</taxon>
        <taxon>Poaceae</taxon>
        <taxon>BOP clade</taxon>
        <taxon>Pooideae</taxon>
        <taxon>Poodae</taxon>
        <taxon>Poeae</taxon>
        <taxon>Poeae Chloroplast Group 1 (Aveneae type)</taxon>
        <taxon>Aveninae</taxon>
        <taxon>Avena</taxon>
    </lineage>
</organism>
<dbReference type="EnsemblPlants" id="AVESA.00010b.r2.5CG0903900.1">
    <property type="protein sequence ID" value="AVESA.00010b.r2.5CG0903900.1.CDS"/>
    <property type="gene ID" value="AVESA.00010b.r2.5CG0903900"/>
</dbReference>
<dbReference type="Proteomes" id="UP001732700">
    <property type="component" value="Chromosome 5C"/>
</dbReference>
<protein>
    <submittedName>
        <fullName evidence="1">Uncharacterized protein</fullName>
    </submittedName>
</protein>
<reference evidence="1" key="2">
    <citation type="submission" date="2025-09" db="UniProtKB">
        <authorList>
            <consortium name="EnsemblPlants"/>
        </authorList>
    </citation>
    <scope>IDENTIFICATION</scope>
</reference>
<name>A0ACD5Y4D6_AVESA</name>